<dbReference type="SMART" id="SM00175">
    <property type="entry name" value="RAB"/>
    <property type="match status" value="1"/>
</dbReference>
<dbReference type="InterPro" id="IPR003578">
    <property type="entry name" value="Small_GTPase_Rho"/>
</dbReference>
<keyword evidence="1" id="KW-0547">Nucleotide-binding</keyword>
<dbReference type="Proteomes" id="UP001470230">
    <property type="component" value="Unassembled WGS sequence"/>
</dbReference>
<accession>A0ABR2HID2</accession>
<keyword evidence="4" id="KW-1185">Reference proteome</keyword>
<dbReference type="SUPFAM" id="SSF52540">
    <property type="entry name" value="P-loop containing nucleoside triphosphate hydrolases"/>
    <property type="match status" value="1"/>
</dbReference>
<evidence type="ECO:0000256" key="2">
    <source>
        <dbReference type="ARBA" id="ARBA00023134"/>
    </source>
</evidence>
<dbReference type="PROSITE" id="PS51420">
    <property type="entry name" value="RHO"/>
    <property type="match status" value="1"/>
</dbReference>
<evidence type="ECO:0000313" key="3">
    <source>
        <dbReference type="EMBL" id="KAK8847992.1"/>
    </source>
</evidence>
<proteinExistence type="predicted"/>
<comment type="caution">
    <text evidence="3">The sequence shown here is derived from an EMBL/GenBank/DDBJ whole genome shotgun (WGS) entry which is preliminary data.</text>
</comment>
<dbReference type="SMART" id="SM00173">
    <property type="entry name" value="RAS"/>
    <property type="match status" value="1"/>
</dbReference>
<name>A0ABR2HID2_9EUKA</name>
<dbReference type="SMART" id="SM00174">
    <property type="entry name" value="RHO"/>
    <property type="match status" value="1"/>
</dbReference>
<dbReference type="PRINTS" id="PR00449">
    <property type="entry name" value="RASTRNSFRMNG"/>
</dbReference>
<organism evidence="3 4">
    <name type="scientific">Tritrichomonas musculus</name>
    <dbReference type="NCBI Taxonomy" id="1915356"/>
    <lineage>
        <taxon>Eukaryota</taxon>
        <taxon>Metamonada</taxon>
        <taxon>Parabasalia</taxon>
        <taxon>Tritrichomonadida</taxon>
        <taxon>Tritrichomonadidae</taxon>
        <taxon>Tritrichomonas</taxon>
    </lineage>
</organism>
<dbReference type="PANTHER" id="PTHR24072">
    <property type="entry name" value="RHO FAMILY GTPASE"/>
    <property type="match status" value="1"/>
</dbReference>
<dbReference type="Pfam" id="PF00071">
    <property type="entry name" value="Ras"/>
    <property type="match status" value="1"/>
</dbReference>
<dbReference type="InterPro" id="IPR001806">
    <property type="entry name" value="Small_GTPase"/>
</dbReference>
<protein>
    <submittedName>
        <fullName evidence="3">Rho- GTP-binding protein RhoN</fullName>
    </submittedName>
</protein>
<dbReference type="InterPro" id="IPR027417">
    <property type="entry name" value="P-loop_NTPase"/>
</dbReference>
<dbReference type="PROSITE" id="PS51421">
    <property type="entry name" value="RAS"/>
    <property type="match status" value="1"/>
</dbReference>
<gene>
    <name evidence="3" type="ORF">M9Y10_019044</name>
</gene>
<dbReference type="PROSITE" id="PS51419">
    <property type="entry name" value="RAB"/>
    <property type="match status" value="1"/>
</dbReference>
<dbReference type="InterPro" id="IPR005225">
    <property type="entry name" value="Small_GTP-bd"/>
</dbReference>
<reference evidence="3 4" key="1">
    <citation type="submission" date="2024-04" db="EMBL/GenBank/DDBJ databases">
        <title>Tritrichomonas musculus Genome.</title>
        <authorList>
            <person name="Alves-Ferreira E."/>
            <person name="Grigg M."/>
            <person name="Lorenzi H."/>
            <person name="Galac M."/>
        </authorList>
    </citation>
    <scope>NUCLEOTIDE SEQUENCE [LARGE SCALE GENOMIC DNA]</scope>
    <source>
        <strain evidence="3 4">EAF2021</strain>
    </source>
</reference>
<sequence length="191" mass="21156">MASKVKVVVVGDGAVGKTCLLWAYAKNEIPPDYVPTVFDNYVVKLQVNGQDVNLQLWDTAGQEDLENIRVLSYTNTDVFLVCFSVVEPVSLQNVQTKWLVELKQYVKDPVIVLVGLKKDLRNDEATLQALSQQNQQPVTYEQGQAKANEIKAVGYCECSAKLQDGVKAVFDQALTTALKPQGGNRKKCHLI</sequence>
<dbReference type="EMBL" id="JAPFFF010000027">
    <property type="protein sequence ID" value="KAK8847992.1"/>
    <property type="molecule type" value="Genomic_DNA"/>
</dbReference>
<dbReference type="CDD" id="cd00157">
    <property type="entry name" value="Rho"/>
    <property type="match status" value="1"/>
</dbReference>
<evidence type="ECO:0000256" key="1">
    <source>
        <dbReference type="ARBA" id="ARBA00022741"/>
    </source>
</evidence>
<evidence type="ECO:0000313" key="4">
    <source>
        <dbReference type="Proteomes" id="UP001470230"/>
    </source>
</evidence>
<dbReference type="NCBIfam" id="TIGR00231">
    <property type="entry name" value="small_GTP"/>
    <property type="match status" value="1"/>
</dbReference>
<keyword evidence="2" id="KW-0342">GTP-binding</keyword>
<dbReference type="Gene3D" id="3.40.50.300">
    <property type="entry name" value="P-loop containing nucleotide triphosphate hydrolases"/>
    <property type="match status" value="1"/>
</dbReference>